<organism evidence="11 12">
    <name type="scientific">Lingula anatina</name>
    <name type="common">Brachiopod</name>
    <name type="synonym">Lingula unguis</name>
    <dbReference type="NCBI Taxonomy" id="7574"/>
    <lineage>
        <taxon>Eukaryota</taxon>
        <taxon>Metazoa</taxon>
        <taxon>Spiralia</taxon>
        <taxon>Lophotrochozoa</taxon>
        <taxon>Brachiopoda</taxon>
        <taxon>Linguliformea</taxon>
        <taxon>Lingulata</taxon>
        <taxon>Lingulida</taxon>
        <taxon>Linguloidea</taxon>
        <taxon>Lingulidae</taxon>
        <taxon>Lingula</taxon>
    </lineage>
</organism>
<dbReference type="RefSeq" id="XP_013397100.1">
    <property type="nucleotide sequence ID" value="XM_013541646.1"/>
</dbReference>
<name>A0A1S3IFS3_LINAN</name>
<dbReference type="InterPro" id="IPR046903">
    <property type="entry name" value="Mab-21-like_nuc_Trfase"/>
</dbReference>
<sequence length="392" mass="45468">MSLKNEVLETYFRNHVQMKCDETKRSVEIVMPVIDKILREIKKKDSRFTVQPVYAGSHWQNLKVERADEFDVSVILSLPETSSRCSDPRRCFGFDRDVDDPLKSIPYDLQIIRRPRSLPSPPPGYCCWKLQENESPPVPSWSNLTNMTFDGYLVPFLVKKQFHGLLNEAIRDLNLQKTVSMRGRVNGPALTIRIAQQGHFCIDVDFSVITEAFLPFPSEIQWPHRNAKWPSLEKVVDIRGTGVQTVAKKNFDWIISFVKAEKKLIENIDSDGGCRKKSHRIMKKLNEDVWCDTTSRVITSYCLKNILFWECEDSPSSEDWSVDKLCVRVTSMIERVKNAAQVRRLPMYFNPAVNLLQDKDFRELDITVKKINDFMKCPDKFFIKRGVLPISK</sequence>
<proteinExistence type="inferred from homology"/>
<evidence type="ECO:0000256" key="5">
    <source>
        <dbReference type="ARBA" id="ARBA00022723"/>
    </source>
</evidence>
<keyword evidence="6" id="KW-0547">Nucleotide-binding</keyword>
<keyword evidence="11" id="KW-1185">Reference proteome</keyword>
<keyword evidence="7" id="KW-0067">ATP-binding</keyword>
<dbReference type="GO" id="GO:0005524">
    <property type="term" value="F:ATP binding"/>
    <property type="evidence" value="ECO:0007669"/>
    <property type="project" value="UniProtKB-KW"/>
</dbReference>
<feature type="domain" description="Mab-21-like nucleotidyltransferase" evidence="9">
    <location>
        <begin position="60"/>
        <end position="267"/>
    </location>
</feature>
<evidence type="ECO:0000256" key="1">
    <source>
        <dbReference type="ARBA" id="ARBA00001946"/>
    </source>
</evidence>
<dbReference type="GO" id="GO:0016779">
    <property type="term" value="F:nucleotidyltransferase activity"/>
    <property type="evidence" value="ECO:0007669"/>
    <property type="project" value="UniProtKB-KW"/>
</dbReference>
<evidence type="ECO:0000313" key="11">
    <source>
        <dbReference type="Proteomes" id="UP000085678"/>
    </source>
</evidence>
<dbReference type="GO" id="GO:0046872">
    <property type="term" value="F:metal ion binding"/>
    <property type="evidence" value="ECO:0007669"/>
    <property type="project" value="UniProtKB-KW"/>
</dbReference>
<comment type="similarity">
    <text evidence="2">Belongs to the mab-21 family.</text>
</comment>
<dbReference type="PANTHER" id="PTHR10656">
    <property type="entry name" value="CELL FATE DETERMINING PROTEIN MAB21-RELATED"/>
    <property type="match status" value="1"/>
</dbReference>
<dbReference type="SMART" id="SM01265">
    <property type="entry name" value="Mab-21"/>
    <property type="match status" value="1"/>
</dbReference>
<dbReference type="AlphaFoldDB" id="A0A1S3IFS3"/>
<evidence type="ECO:0000256" key="6">
    <source>
        <dbReference type="ARBA" id="ARBA00022741"/>
    </source>
</evidence>
<dbReference type="OMA" id="KYANTSE"/>
<evidence type="ECO:0000259" key="9">
    <source>
        <dbReference type="Pfam" id="PF03281"/>
    </source>
</evidence>
<gene>
    <name evidence="12" type="primary">LOC106163927</name>
</gene>
<evidence type="ECO:0000256" key="4">
    <source>
        <dbReference type="ARBA" id="ARBA00022695"/>
    </source>
</evidence>
<evidence type="ECO:0000256" key="8">
    <source>
        <dbReference type="ARBA" id="ARBA00022842"/>
    </source>
</evidence>
<dbReference type="Gene3D" id="3.30.460.90">
    <property type="match status" value="1"/>
</dbReference>
<comment type="cofactor">
    <cofactor evidence="1">
        <name>Mg(2+)</name>
        <dbReference type="ChEBI" id="CHEBI:18420"/>
    </cofactor>
</comment>
<dbReference type="Pfam" id="PF03281">
    <property type="entry name" value="Mab-21"/>
    <property type="match status" value="1"/>
</dbReference>
<protein>
    <submittedName>
        <fullName evidence="12">Protein mab-21-like 3</fullName>
    </submittedName>
</protein>
<dbReference type="InterPro" id="IPR024810">
    <property type="entry name" value="MAB21L/cGLR"/>
</dbReference>
<evidence type="ECO:0000256" key="3">
    <source>
        <dbReference type="ARBA" id="ARBA00022679"/>
    </source>
</evidence>
<keyword evidence="3" id="KW-0808">Transferase</keyword>
<dbReference type="GeneID" id="106163927"/>
<keyword evidence="5" id="KW-0479">Metal-binding</keyword>
<dbReference type="Proteomes" id="UP000085678">
    <property type="component" value="Unplaced"/>
</dbReference>
<keyword evidence="8" id="KW-0460">Magnesium</keyword>
<dbReference type="Pfam" id="PF20266">
    <property type="entry name" value="Mab-21_C"/>
    <property type="match status" value="1"/>
</dbReference>
<evidence type="ECO:0000256" key="2">
    <source>
        <dbReference type="ARBA" id="ARBA00008307"/>
    </source>
</evidence>
<dbReference type="Gene3D" id="1.10.1410.40">
    <property type="match status" value="1"/>
</dbReference>
<dbReference type="InParanoid" id="A0A1S3IFS3"/>
<dbReference type="InterPro" id="IPR046906">
    <property type="entry name" value="Mab-21_HhH/H2TH-like"/>
</dbReference>
<evidence type="ECO:0000313" key="12">
    <source>
        <dbReference type="RefSeq" id="XP_013397100.1"/>
    </source>
</evidence>
<evidence type="ECO:0000256" key="7">
    <source>
        <dbReference type="ARBA" id="ARBA00022840"/>
    </source>
</evidence>
<evidence type="ECO:0000259" key="10">
    <source>
        <dbReference type="Pfam" id="PF20266"/>
    </source>
</evidence>
<dbReference type="PANTHER" id="PTHR10656:SF42">
    <property type="entry name" value="CYCLIC GMP-AMP SYNTHASE-LIKE PROTEIN-RELATED"/>
    <property type="match status" value="1"/>
</dbReference>
<accession>A0A1S3IFS3</accession>
<dbReference type="KEGG" id="lak:106163927"/>
<feature type="domain" description="Mab-21-like HhH/H2TH-like" evidence="10">
    <location>
        <begin position="274"/>
        <end position="372"/>
    </location>
</feature>
<dbReference type="OrthoDB" id="6080743at2759"/>
<keyword evidence="4" id="KW-0548">Nucleotidyltransferase</keyword>
<reference evidence="12" key="1">
    <citation type="submission" date="2025-08" db="UniProtKB">
        <authorList>
            <consortium name="RefSeq"/>
        </authorList>
    </citation>
    <scope>IDENTIFICATION</scope>
    <source>
        <tissue evidence="12">Gonads</tissue>
    </source>
</reference>